<organism evidence="2 3">
    <name type="scientific">Microbacterium pumilum</name>
    <dbReference type="NCBI Taxonomy" id="344165"/>
    <lineage>
        <taxon>Bacteria</taxon>
        <taxon>Bacillati</taxon>
        <taxon>Actinomycetota</taxon>
        <taxon>Actinomycetes</taxon>
        <taxon>Micrococcales</taxon>
        <taxon>Microbacteriaceae</taxon>
        <taxon>Microbacterium</taxon>
    </lineage>
</organism>
<feature type="signal peptide" evidence="1">
    <location>
        <begin position="1"/>
        <end position="39"/>
    </location>
</feature>
<evidence type="ECO:0008006" key="4">
    <source>
        <dbReference type="Google" id="ProtNLM"/>
    </source>
</evidence>
<dbReference type="EMBL" id="BAAAOH010000001">
    <property type="protein sequence ID" value="GAA1995433.1"/>
    <property type="molecule type" value="Genomic_DNA"/>
</dbReference>
<evidence type="ECO:0000256" key="1">
    <source>
        <dbReference type="SAM" id="SignalP"/>
    </source>
</evidence>
<keyword evidence="3" id="KW-1185">Reference proteome</keyword>
<dbReference type="InterPro" id="IPR001087">
    <property type="entry name" value="GDSL"/>
</dbReference>
<dbReference type="Proteomes" id="UP001500326">
    <property type="component" value="Unassembled WGS sequence"/>
</dbReference>
<accession>A0ABN2T1N5</accession>
<comment type="caution">
    <text evidence="2">The sequence shown here is derived from an EMBL/GenBank/DDBJ whole genome shotgun (WGS) entry which is preliminary data.</text>
</comment>
<dbReference type="Gene3D" id="3.40.50.1110">
    <property type="entry name" value="SGNH hydrolase"/>
    <property type="match status" value="1"/>
</dbReference>
<protein>
    <recommendedName>
        <fullName evidence="4">SGNH hydrolase-type esterase domain-containing protein</fullName>
    </recommendedName>
</protein>
<feature type="chain" id="PRO_5047120275" description="SGNH hydrolase-type esterase domain-containing protein" evidence="1">
    <location>
        <begin position="40"/>
        <end position="442"/>
    </location>
</feature>
<dbReference type="SUPFAM" id="SSF52266">
    <property type="entry name" value="SGNH hydrolase"/>
    <property type="match status" value="1"/>
</dbReference>
<sequence>MLRHHEGWTPMTGNRRALPYLVAVALTLGLVAPPSVATAATTSASAAPALIAPKVMAALGDSVSRASVADGTSGDNLLNSWSSGTSASVVSHRARIIAATGSNPTAYNLAQGGTETSDLIDQAAAAVARKADYVTVLSGGNNICHSETLADLPTVKQVRADFDKTLAILNDGLPSAAIFVASIPSLMRLYETASDNPLARLTWAVVGACPIMLADPTDRSAAAQSRRAAVEDRVEDLNAAIGAACAAAENCTGDDDAVHDLDITMADISTRDYFHPSVSGQAMIAAATWAKVIAKNALAAPAPAPAPAPEADPVINRVDNTSPYIDWTGTWATASNPADLGGSVSFIKSMSSSYSLQFTGIGISIESRTTPSAGISEVRIDGQLVGRVDGYSETRAYRQLVFVSARLADGVHTITVTPTMERAVPSTGYNLILDALLVEKSG</sequence>
<gene>
    <name evidence="2" type="ORF">GCM10009777_34510</name>
</gene>
<name>A0ABN2T1N5_9MICO</name>
<dbReference type="Gene3D" id="2.60.120.260">
    <property type="entry name" value="Galactose-binding domain-like"/>
    <property type="match status" value="1"/>
</dbReference>
<evidence type="ECO:0000313" key="3">
    <source>
        <dbReference type="Proteomes" id="UP001500326"/>
    </source>
</evidence>
<keyword evidence="1" id="KW-0732">Signal</keyword>
<dbReference type="Pfam" id="PF00657">
    <property type="entry name" value="Lipase_GDSL"/>
    <property type="match status" value="1"/>
</dbReference>
<reference evidence="2 3" key="1">
    <citation type="journal article" date="2019" name="Int. J. Syst. Evol. Microbiol.">
        <title>The Global Catalogue of Microorganisms (GCM) 10K type strain sequencing project: providing services to taxonomists for standard genome sequencing and annotation.</title>
        <authorList>
            <consortium name="The Broad Institute Genomics Platform"/>
            <consortium name="The Broad Institute Genome Sequencing Center for Infectious Disease"/>
            <person name="Wu L."/>
            <person name="Ma J."/>
        </authorList>
    </citation>
    <scope>NUCLEOTIDE SEQUENCE [LARGE SCALE GENOMIC DNA]</scope>
    <source>
        <strain evidence="2 3">JCM 14902</strain>
    </source>
</reference>
<evidence type="ECO:0000313" key="2">
    <source>
        <dbReference type="EMBL" id="GAA1995433.1"/>
    </source>
</evidence>
<dbReference type="InterPro" id="IPR036514">
    <property type="entry name" value="SGNH_hydro_sf"/>
</dbReference>
<proteinExistence type="predicted"/>